<reference evidence="2 3" key="1">
    <citation type="submission" date="2018-06" db="EMBL/GenBank/DDBJ databases">
        <title>Chryseolinea flavus sp. nov., a member of the phylum Bacteroidetes isolated from soil.</title>
        <authorList>
            <person name="Li Y."/>
            <person name="Wang J."/>
        </authorList>
    </citation>
    <scope>NUCLEOTIDE SEQUENCE [LARGE SCALE GENOMIC DNA]</scope>
    <source>
        <strain evidence="2 3">SDU1-6</strain>
    </source>
</reference>
<name>A0A364Y0Q1_9BACT</name>
<keyword evidence="3" id="KW-1185">Reference proteome</keyword>
<dbReference type="InterPro" id="IPR036278">
    <property type="entry name" value="Sialidase_sf"/>
</dbReference>
<evidence type="ECO:0000313" key="3">
    <source>
        <dbReference type="Proteomes" id="UP000251889"/>
    </source>
</evidence>
<dbReference type="EMBL" id="QMFY01000008">
    <property type="protein sequence ID" value="RAW00161.1"/>
    <property type="molecule type" value="Genomic_DNA"/>
</dbReference>
<proteinExistence type="predicted"/>
<feature type="signal peptide" evidence="1">
    <location>
        <begin position="1"/>
        <end position="21"/>
    </location>
</feature>
<evidence type="ECO:0000313" key="2">
    <source>
        <dbReference type="EMBL" id="RAW00161.1"/>
    </source>
</evidence>
<dbReference type="SUPFAM" id="SSF50939">
    <property type="entry name" value="Sialidases"/>
    <property type="match status" value="1"/>
</dbReference>
<dbReference type="OrthoDB" id="7294637at2"/>
<keyword evidence="1" id="KW-0732">Signal</keyword>
<dbReference type="Gene3D" id="2.130.10.10">
    <property type="entry name" value="YVTN repeat-like/Quinoprotein amine dehydrogenase"/>
    <property type="match status" value="1"/>
</dbReference>
<gene>
    <name evidence="2" type="ORF">DQQ10_16565</name>
</gene>
<feature type="chain" id="PRO_5016767793" description="Exo-alpha-sialidase" evidence="1">
    <location>
        <begin position="22"/>
        <end position="416"/>
    </location>
</feature>
<dbReference type="AlphaFoldDB" id="A0A364Y0Q1"/>
<organism evidence="2 3">
    <name type="scientific">Pseudochryseolinea flava</name>
    <dbReference type="NCBI Taxonomy" id="2059302"/>
    <lineage>
        <taxon>Bacteria</taxon>
        <taxon>Pseudomonadati</taxon>
        <taxon>Bacteroidota</taxon>
        <taxon>Cytophagia</taxon>
        <taxon>Cytophagales</taxon>
        <taxon>Fulvivirgaceae</taxon>
        <taxon>Pseudochryseolinea</taxon>
    </lineage>
</organism>
<evidence type="ECO:0008006" key="4">
    <source>
        <dbReference type="Google" id="ProtNLM"/>
    </source>
</evidence>
<evidence type="ECO:0000256" key="1">
    <source>
        <dbReference type="SAM" id="SignalP"/>
    </source>
</evidence>
<dbReference type="InterPro" id="IPR015943">
    <property type="entry name" value="WD40/YVTN_repeat-like_dom_sf"/>
</dbReference>
<comment type="caution">
    <text evidence="2">The sequence shown here is derived from an EMBL/GenBank/DDBJ whole genome shotgun (WGS) entry which is preliminary data.</text>
</comment>
<dbReference type="CDD" id="cd15482">
    <property type="entry name" value="Sialidase_non-viral"/>
    <property type="match status" value="1"/>
</dbReference>
<protein>
    <recommendedName>
        <fullName evidence="4">Exo-alpha-sialidase</fullName>
    </recommendedName>
</protein>
<dbReference type="Proteomes" id="UP000251889">
    <property type="component" value="Unassembled WGS sequence"/>
</dbReference>
<accession>A0A364Y0Q1</accession>
<dbReference type="RefSeq" id="WP_112747999.1">
    <property type="nucleotide sequence ID" value="NZ_QMFY01000008.1"/>
</dbReference>
<sequence length="416" mass="45160">MKLKTTGALTAITLVSSMAFGQTVKDLGEVSATAHNVAVTVNPKNPQNIIAATGGAIHYSIDGGQNWTKSLSEALGVGAPVVVANVKGDAHYLHTEQTASGSSVIFCHASSDGGKTWSEPIAVTDPQQKDRRMPWAIYDGKENLYVSWTEFDKYGSDDANCQSRIMLSRSSSGKKWGDPIEISQTPGNCVDDKSAVAGSMPAAGIDGKMFVGWSQGDRVMVDRSFDGGLWLSNDIPAIQQRSGRKIEIPDLGPTNGKALIVSDRGKSEQRGLLYVVFADQRYGKTTTDIYFTRSVNFGDLWISPEKVTPKLEGVHHQFLPWATIDQSTGFLYIVYYEMDEDGLIHVKLSWSNDAGISFKTLSLTSAPIHLPSGYTPEYINVSAHKGVVSTIWLQDENGKSVAKVATVKYEDLAKNQ</sequence>